<dbReference type="Proteomes" id="UP001055286">
    <property type="component" value="Unassembled WGS sequence"/>
</dbReference>
<sequence>MGQAMSKLYPMLAHGFNEQECDAPAQVQARKLLNKLQAEGLYG</sequence>
<dbReference type="EMBL" id="BPQJ01000062">
    <property type="protein sequence ID" value="GJD66357.1"/>
    <property type="molecule type" value="Genomic_DNA"/>
</dbReference>
<gene>
    <name evidence="1" type="ORF">MPEAHAMD_6554</name>
</gene>
<name>A0AA37HHS0_9HYPH</name>
<evidence type="ECO:0000313" key="2">
    <source>
        <dbReference type="Proteomes" id="UP001055286"/>
    </source>
</evidence>
<keyword evidence="2" id="KW-1185">Reference proteome</keyword>
<proteinExistence type="predicted"/>
<protein>
    <submittedName>
        <fullName evidence="1">Uncharacterized protein</fullName>
    </submittedName>
</protein>
<reference evidence="1" key="1">
    <citation type="journal article" date="2016" name="Front. Microbiol.">
        <title>Genome Sequence of the Piezophilic, Mesophilic Sulfate-Reducing Bacterium Desulfovibrio indicus J2T.</title>
        <authorList>
            <person name="Cao J."/>
            <person name="Maignien L."/>
            <person name="Shao Z."/>
            <person name="Alain K."/>
            <person name="Jebbar M."/>
        </authorList>
    </citation>
    <scope>NUCLEOTIDE SEQUENCE</scope>
    <source>
        <strain evidence="1">JCM 32048</strain>
    </source>
</reference>
<accession>A0AA37HHS0</accession>
<comment type="caution">
    <text evidence="1">The sequence shown here is derived from an EMBL/GenBank/DDBJ whole genome shotgun (WGS) entry which is preliminary data.</text>
</comment>
<dbReference type="AlphaFoldDB" id="A0AA37HHS0"/>
<evidence type="ECO:0000313" key="1">
    <source>
        <dbReference type="EMBL" id="GJD66357.1"/>
    </source>
</evidence>
<reference evidence="1" key="2">
    <citation type="submission" date="2021-08" db="EMBL/GenBank/DDBJ databases">
        <authorList>
            <person name="Tani A."/>
            <person name="Ola A."/>
            <person name="Ogura Y."/>
            <person name="Katsura K."/>
            <person name="Hayashi T."/>
        </authorList>
    </citation>
    <scope>NUCLEOTIDE SEQUENCE</scope>
    <source>
        <strain evidence="1">JCM 32048</strain>
    </source>
</reference>
<organism evidence="1 2">
    <name type="scientific">Methylobacterium frigidaeris</name>
    <dbReference type="NCBI Taxonomy" id="2038277"/>
    <lineage>
        <taxon>Bacteria</taxon>
        <taxon>Pseudomonadati</taxon>
        <taxon>Pseudomonadota</taxon>
        <taxon>Alphaproteobacteria</taxon>
        <taxon>Hyphomicrobiales</taxon>
        <taxon>Methylobacteriaceae</taxon>
        <taxon>Methylobacterium</taxon>
    </lineage>
</organism>